<evidence type="ECO:0008006" key="3">
    <source>
        <dbReference type="Google" id="ProtNLM"/>
    </source>
</evidence>
<dbReference type="EMBL" id="KB469296">
    <property type="protein sequence ID" value="EPQ60739.1"/>
    <property type="molecule type" value="Genomic_DNA"/>
</dbReference>
<dbReference type="HOGENOM" id="CLU_927660_0_0_1"/>
<protein>
    <recommendedName>
        <fullName evidence="3">F-box domain-containing protein</fullName>
    </recommendedName>
</protein>
<dbReference type="eggNOG" id="ENOG502SND6">
    <property type="taxonomic scope" value="Eukaryota"/>
</dbReference>
<dbReference type="OMA" id="YELYLEP"/>
<dbReference type="RefSeq" id="XP_007861075.1">
    <property type="nucleotide sequence ID" value="XM_007862884.1"/>
</dbReference>
<organism evidence="1 2">
    <name type="scientific">Gloeophyllum trabeum (strain ATCC 11539 / FP-39264 / Madison 617)</name>
    <name type="common">Brown rot fungus</name>
    <dbReference type="NCBI Taxonomy" id="670483"/>
    <lineage>
        <taxon>Eukaryota</taxon>
        <taxon>Fungi</taxon>
        <taxon>Dikarya</taxon>
        <taxon>Basidiomycota</taxon>
        <taxon>Agaricomycotina</taxon>
        <taxon>Agaricomycetes</taxon>
        <taxon>Gloeophyllales</taxon>
        <taxon>Gloeophyllaceae</taxon>
        <taxon>Gloeophyllum</taxon>
    </lineage>
</organism>
<sequence>MLERRGKGAIEMLLALWERLETEAAVHAASAPVAARDASESSYMEVQGRLHFLGIPPELRLAIYHLYLEEHQRVHENRQPTNAHLRLLLISHQVCEEAQSILRQYISLKNERQIELFLWNVGDKRASCLTFADVANDGRVELSELSVKHLRVFEYEATPYLSLYQTVSRTRWSWQFEAAMYPAACPLRLLSYELYLSPEVRVQALEQIRSHHLRTLRLSGNCQLLREHDTSSLRNLIITGVTGSYFDQRRLDQCFLDAPLESFMYGMGHRLGFEIRNHHLQSLVSGPRPQHLRKLQPSNQ</sequence>
<reference evidence="1 2" key="1">
    <citation type="journal article" date="2012" name="Science">
        <title>The Paleozoic origin of enzymatic lignin decomposition reconstructed from 31 fungal genomes.</title>
        <authorList>
            <person name="Floudas D."/>
            <person name="Binder M."/>
            <person name="Riley R."/>
            <person name="Barry K."/>
            <person name="Blanchette R.A."/>
            <person name="Henrissat B."/>
            <person name="Martinez A.T."/>
            <person name="Otillar R."/>
            <person name="Spatafora J.W."/>
            <person name="Yadav J.S."/>
            <person name="Aerts A."/>
            <person name="Benoit I."/>
            <person name="Boyd A."/>
            <person name="Carlson A."/>
            <person name="Copeland A."/>
            <person name="Coutinho P.M."/>
            <person name="de Vries R.P."/>
            <person name="Ferreira P."/>
            <person name="Findley K."/>
            <person name="Foster B."/>
            <person name="Gaskell J."/>
            <person name="Glotzer D."/>
            <person name="Gorecki P."/>
            <person name="Heitman J."/>
            <person name="Hesse C."/>
            <person name="Hori C."/>
            <person name="Igarashi K."/>
            <person name="Jurgens J.A."/>
            <person name="Kallen N."/>
            <person name="Kersten P."/>
            <person name="Kohler A."/>
            <person name="Kuees U."/>
            <person name="Kumar T.K.A."/>
            <person name="Kuo A."/>
            <person name="LaButti K."/>
            <person name="Larrondo L.F."/>
            <person name="Lindquist E."/>
            <person name="Ling A."/>
            <person name="Lombard V."/>
            <person name="Lucas S."/>
            <person name="Lundell T."/>
            <person name="Martin R."/>
            <person name="McLaughlin D.J."/>
            <person name="Morgenstern I."/>
            <person name="Morin E."/>
            <person name="Murat C."/>
            <person name="Nagy L.G."/>
            <person name="Nolan M."/>
            <person name="Ohm R.A."/>
            <person name="Patyshakuliyeva A."/>
            <person name="Rokas A."/>
            <person name="Ruiz-Duenas F.J."/>
            <person name="Sabat G."/>
            <person name="Salamov A."/>
            <person name="Samejima M."/>
            <person name="Schmutz J."/>
            <person name="Slot J.C."/>
            <person name="St John F."/>
            <person name="Stenlid J."/>
            <person name="Sun H."/>
            <person name="Sun S."/>
            <person name="Syed K."/>
            <person name="Tsang A."/>
            <person name="Wiebenga A."/>
            <person name="Young D."/>
            <person name="Pisabarro A."/>
            <person name="Eastwood D.C."/>
            <person name="Martin F."/>
            <person name="Cullen D."/>
            <person name="Grigoriev I.V."/>
            <person name="Hibbett D.S."/>
        </authorList>
    </citation>
    <scope>NUCLEOTIDE SEQUENCE [LARGE SCALE GENOMIC DNA]</scope>
    <source>
        <strain evidence="1 2">ATCC 11539</strain>
    </source>
</reference>
<dbReference type="OrthoDB" id="2951834at2759"/>
<evidence type="ECO:0000313" key="1">
    <source>
        <dbReference type="EMBL" id="EPQ60739.1"/>
    </source>
</evidence>
<dbReference type="AlphaFoldDB" id="S7S4C1"/>
<accession>S7S4C1</accession>
<dbReference type="Proteomes" id="UP000030669">
    <property type="component" value="Unassembled WGS sequence"/>
</dbReference>
<keyword evidence="2" id="KW-1185">Reference proteome</keyword>
<dbReference type="GeneID" id="19309235"/>
<proteinExistence type="predicted"/>
<dbReference type="KEGG" id="gtr:GLOTRDRAFT_90141"/>
<gene>
    <name evidence="1" type="ORF">GLOTRDRAFT_90141</name>
</gene>
<name>S7S4C1_GLOTA</name>
<evidence type="ECO:0000313" key="2">
    <source>
        <dbReference type="Proteomes" id="UP000030669"/>
    </source>
</evidence>